<keyword evidence="5 9" id="KW-0418">Kinase</keyword>
<sequence length="789" mass="89853">MILELGAELISSDAVALYELIKNAIDAGSPDVRVSVQVVLRRSLFLEALEALEDEGKVGPIRGKLLDNLEPNAPPAARAEFRATLLRAGDDPEEFDSALRAAYHDHNWIEVRDRGHGMSRLDLDKIFLTIGTRSRRSEKVSATGEFIAPGRTVLGDKGVGRLSAMRLGDHMVVRTTRAGEQYESLLDIDWTRFSHESSELIGDVELAPTRGPRKPDTAQQGTWILIRDLKGDWDTGTFKRMVDEQFKRIIDPFPASEHERRNDDRRDPNDVFQLRFNGHRHEIEGIPGWLLGQAHAVVTAEFGYEADGSPRLWGKIDYRHRSREKDFERNEAELMSLTDPIADRLIRTGPRTLRDMGPFRMQFHWYNRRILKEVTDLKMKRGDVLAAVNSWAGGLMVFRDGFRINPYGGLDDDWLELDKKALGARGYKVNRSQIIGSVNLTSRNFHLVEQTNREGLADNEYKQVLVGMLRHILISEFRNFIEHVDKERKVADESTVDDLEARIEEASDKIDVKLLDLRRNAPEQSEAIDELRRLAATLARLVDRAKAMAQEYEDDRSKFVHLAGIGLMVEFILHEIGRATTRALSVMEDIDVGRLDRSGSASMRTLQDQLKTLGKRVETLDPLSTSRRQTREQFDLAELIRQIVDGRSQQTARHRIEVTLHLPSRPLKVKAVKGMLIQILENLFENAVYWLKIEQRRRRGFEATIEIALDARARELTFTDNGPGIDLRRSEQVFEAFETSKPPGQGRGLGLFISREMAQYHDWELSLDQDTLNENGRTSTFVLELGDGS</sequence>
<accession>A0AAX3WRB6</accession>
<keyword evidence="3" id="KW-0808">Transferase</keyword>
<organism evidence="9 10">
    <name type="scientific">Methylorubrum extorquens</name>
    <name type="common">Methylobacterium dichloromethanicum</name>
    <name type="synonym">Methylobacterium extorquens</name>
    <dbReference type="NCBI Taxonomy" id="408"/>
    <lineage>
        <taxon>Bacteria</taxon>
        <taxon>Pseudomonadati</taxon>
        <taxon>Pseudomonadota</taxon>
        <taxon>Alphaproteobacteria</taxon>
        <taxon>Hyphomicrobiales</taxon>
        <taxon>Methylobacteriaceae</taxon>
        <taxon>Methylorubrum</taxon>
    </lineage>
</organism>
<dbReference type="InterPro" id="IPR003594">
    <property type="entry name" value="HATPase_dom"/>
</dbReference>
<dbReference type="GO" id="GO:0000155">
    <property type="term" value="F:phosphorelay sensor kinase activity"/>
    <property type="evidence" value="ECO:0007669"/>
    <property type="project" value="TreeGrafter"/>
</dbReference>
<evidence type="ECO:0000259" key="8">
    <source>
        <dbReference type="PROSITE" id="PS50109"/>
    </source>
</evidence>
<dbReference type="InterPro" id="IPR004358">
    <property type="entry name" value="Sig_transdc_His_kin-like_C"/>
</dbReference>
<protein>
    <recommendedName>
        <fullName evidence="2">histidine kinase</fullName>
        <ecNumber evidence="2">2.7.13.3</ecNumber>
    </recommendedName>
</protein>
<dbReference type="EMBL" id="CP073634">
    <property type="protein sequence ID" value="WHQ72903.1"/>
    <property type="molecule type" value="Genomic_DNA"/>
</dbReference>
<comment type="catalytic activity">
    <reaction evidence="1">
        <text>ATP + protein L-histidine = ADP + protein N-phospho-L-histidine.</text>
        <dbReference type="EC" id="2.7.13.3"/>
    </reaction>
</comment>
<dbReference type="Proteomes" id="UP001223720">
    <property type="component" value="Plasmid pME152"/>
</dbReference>
<evidence type="ECO:0000256" key="2">
    <source>
        <dbReference type="ARBA" id="ARBA00012438"/>
    </source>
</evidence>
<feature type="coiled-coil region" evidence="7">
    <location>
        <begin position="489"/>
        <end position="555"/>
    </location>
</feature>
<dbReference type="PRINTS" id="PR00344">
    <property type="entry name" value="BCTRLSENSOR"/>
</dbReference>
<geneLocation type="plasmid" evidence="9 10">
    <name>pME152</name>
</geneLocation>
<keyword evidence="4" id="KW-0547">Nucleotide-binding</keyword>
<proteinExistence type="predicted"/>
<dbReference type="GO" id="GO:0005524">
    <property type="term" value="F:ATP binding"/>
    <property type="evidence" value="ECO:0007669"/>
    <property type="project" value="UniProtKB-KW"/>
</dbReference>
<feature type="domain" description="Histidine kinase" evidence="8">
    <location>
        <begin position="571"/>
        <end position="787"/>
    </location>
</feature>
<evidence type="ECO:0000256" key="3">
    <source>
        <dbReference type="ARBA" id="ARBA00022679"/>
    </source>
</evidence>
<dbReference type="PROSITE" id="PS50109">
    <property type="entry name" value="HIS_KIN"/>
    <property type="match status" value="1"/>
</dbReference>
<dbReference type="SMART" id="SM00387">
    <property type="entry name" value="HATPase_c"/>
    <property type="match status" value="1"/>
</dbReference>
<evidence type="ECO:0000256" key="4">
    <source>
        <dbReference type="ARBA" id="ARBA00022741"/>
    </source>
</evidence>
<evidence type="ECO:0000256" key="6">
    <source>
        <dbReference type="ARBA" id="ARBA00022840"/>
    </source>
</evidence>
<evidence type="ECO:0000313" key="9">
    <source>
        <dbReference type="EMBL" id="WHQ72903.1"/>
    </source>
</evidence>
<dbReference type="EC" id="2.7.13.3" evidence="2"/>
<dbReference type="PANTHER" id="PTHR44936:SF10">
    <property type="entry name" value="SENSOR PROTEIN RSTB"/>
    <property type="match status" value="1"/>
</dbReference>
<evidence type="ECO:0000256" key="1">
    <source>
        <dbReference type="ARBA" id="ARBA00000085"/>
    </source>
</evidence>
<evidence type="ECO:0000256" key="7">
    <source>
        <dbReference type="SAM" id="Coils"/>
    </source>
</evidence>
<dbReference type="InterPro" id="IPR050980">
    <property type="entry name" value="2C_sensor_his_kinase"/>
</dbReference>
<dbReference type="AlphaFoldDB" id="A0AAX3WRB6"/>
<keyword evidence="9" id="KW-0614">Plasmid</keyword>
<gene>
    <name evidence="9" type="ORF">KEC54_28580</name>
</gene>
<dbReference type="RefSeq" id="WP_283536397.1">
    <property type="nucleotide sequence ID" value="NZ_CP073634.1"/>
</dbReference>
<dbReference type="InterPro" id="IPR036890">
    <property type="entry name" value="HATPase_C_sf"/>
</dbReference>
<keyword evidence="7" id="KW-0175">Coiled coil</keyword>
<keyword evidence="6" id="KW-0067">ATP-binding</keyword>
<dbReference type="Gene3D" id="3.30.565.10">
    <property type="entry name" value="Histidine kinase-like ATPase, C-terminal domain"/>
    <property type="match status" value="2"/>
</dbReference>
<dbReference type="Pfam" id="PF02518">
    <property type="entry name" value="HATPase_c"/>
    <property type="match status" value="1"/>
</dbReference>
<dbReference type="SUPFAM" id="SSF55874">
    <property type="entry name" value="ATPase domain of HSP90 chaperone/DNA topoisomerase II/histidine kinase"/>
    <property type="match status" value="2"/>
</dbReference>
<evidence type="ECO:0000256" key="5">
    <source>
        <dbReference type="ARBA" id="ARBA00022777"/>
    </source>
</evidence>
<dbReference type="GO" id="GO:0005886">
    <property type="term" value="C:plasma membrane"/>
    <property type="evidence" value="ECO:0007669"/>
    <property type="project" value="TreeGrafter"/>
</dbReference>
<dbReference type="PANTHER" id="PTHR44936">
    <property type="entry name" value="SENSOR PROTEIN CREC"/>
    <property type="match status" value="1"/>
</dbReference>
<name>A0AAX3WRB6_METEX</name>
<dbReference type="InterPro" id="IPR005467">
    <property type="entry name" value="His_kinase_dom"/>
</dbReference>
<reference evidence="9" key="1">
    <citation type="journal article" date="2022" name="Biotechnol. Bioprocess Eng.">
        <title>Pan-genome Analysis Reveals Comparative Genomic Features of Central Metabolic Pathways in Methylorubrum extorquens.</title>
        <authorList>
            <person name="Lee G.M."/>
            <person name="Scott-Nevros Z.K."/>
            <person name="Lee S.-M."/>
            <person name="Kim D."/>
        </authorList>
    </citation>
    <scope>NUCLEOTIDE SEQUENCE</scope>
    <source>
        <strain evidence="9">ATCC 55366</strain>
        <plasmid evidence="9">pME152</plasmid>
    </source>
</reference>
<dbReference type="Pfam" id="PF13589">
    <property type="entry name" value="HATPase_c_3"/>
    <property type="match status" value="1"/>
</dbReference>
<evidence type="ECO:0000313" key="10">
    <source>
        <dbReference type="Proteomes" id="UP001223720"/>
    </source>
</evidence>